<dbReference type="PATRIC" id="fig|1603606.3.peg.1874"/>
<protein>
    <recommendedName>
        <fullName evidence="3">YcgN family cysteine cluster protein</fullName>
    </recommendedName>
</protein>
<evidence type="ECO:0000313" key="1">
    <source>
        <dbReference type="EMBL" id="ALC16500.1"/>
    </source>
</evidence>
<proteinExistence type="predicted"/>
<dbReference type="EMBL" id="CP010802">
    <property type="protein sequence ID" value="ALC16500.1"/>
    <property type="molecule type" value="Genomic_DNA"/>
</dbReference>
<dbReference type="InterPro" id="IPR008228">
    <property type="entry name" value="UCP006173"/>
</dbReference>
<dbReference type="KEGG" id="des:DSOUD_1722"/>
<dbReference type="AlphaFoldDB" id="A0A0M4DHG2"/>
<dbReference type="PANTHER" id="PTHR37421:SF1">
    <property type="entry name" value="UPF0260 PROTEIN YCGN"/>
    <property type="match status" value="1"/>
</dbReference>
<keyword evidence="2" id="KW-1185">Reference proteome</keyword>
<name>A0A0M4DHG2_9BACT</name>
<dbReference type="STRING" id="1603606.DSOUD_1722"/>
<dbReference type="RefSeq" id="WP_198300387.1">
    <property type="nucleotide sequence ID" value="NZ_CP010802.1"/>
</dbReference>
<gene>
    <name evidence="1" type="ORF">DSOUD_1722</name>
</gene>
<dbReference type="Proteomes" id="UP000057158">
    <property type="component" value="Chromosome"/>
</dbReference>
<dbReference type="PANTHER" id="PTHR37421">
    <property type="entry name" value="UPF0260 PROTEIN YCGN"/>
    <property type="match status" value="1"/>
</dbReference>
<organism evidence="1 2">
    <name type="scientific">Desulfuromonas soudanensis</name>
    <dbReference type="NCBI Taxonomy" id="1603606"/>
    <lineage>
        <taxon>Bacteria</taxon>
        <taxon>Pseudomonadati</taxon>
        <taxon>Thermodesulfobacteriota</taxon>
        <taxon>Desulfuromonadia</taxon>
        <taxon>Desulfuromonadales</taxon>
        <taxon>Desulfuromonadaceae</taxon>
        <taxon>Desulfuromonas</taxon>
    </lineage>
</organism>
<evidence type="ECO:0008006" key="3">
    <source>
        <dbReference type="Google" id="ProtNLM"/>
    </source>
</evidence>
<reference evidence="1 2" key="1">
    <citation type="submission" date="2015-07" db="EMBL/GenBank/DDBJ databases">
        <title>Isolation and Genomic Characterization of a Novel Halophilic Metal-Reducing Deltaproteobacterium from the Deep Subsurface.</title>
        <authorList>
            <person name="Badalamenti J.P."/>
            <person name="Summers Z.M."/>
            <person name="Gralnick J.A."/>
            <person name="Bond D.R."/>
        </authorList>
    </citation>
    <scope>NUCLEOTIDE SEQUENCE [LARGE SCALE GENOMIC DNA]</scope>
    <source>
        <strain evidence="1 2">WTL</strain>
    </source>
</reference>
<accession>A0A0M4DHG2</accession>
<sequence length="98" mass="11244">MNDTRHWEDLCRRCGRCCYEKLDYEGEIHYTDTPCRCLDLQTRLCTVYPERHSARPGCTPITPENAARGILPADCPYVAGIPGYRPPRLWDDDVPEAS</sequence>
<evidence type="ECO:0000313" key="2">
    <source>
        <dbReference type="Proteomes" id="UP000057158"/>
    </source>
</evidence>